<dbReference type="SUPFAM" id="SSF51182">
    <property type="entry name" value="RmlC-like cupins"/>
    <property type="match status" value="1"/>
</dbReference>
<organism evidence="2 3">
    <name type="scientific">Vibrio anguillarum</name>
    <name type="common">Listonella anguillarum</name>
    <dbReference type="NCBI Taxonomy" id="55601"/>
    <lineage>
        <taxon>Bacteria</taxon>
        <taxon>Pseudomonadati</taxon>
        <taxon>Pseudomonadota</taxon>
        <taxon>Gammaproteobacteria</taxon>
        <taxon>Vibrionales</taxon>
        <taxon>Vibrionaceae</taxon>
        <taxon>Vibrio</taxon>
    </lineage>
</organism>
<name>A0ABR9Z913_VIBAN</name>
<accession>A0ABR9Z913</accession>
<dbReference type="InterPro" id="IPR014710">
    <property type="entry name" value="RmlC-like_jellyroll"/>
</dbReference>
<evidence type="ECO:0000313" key="2">
    <source>
        <dbReference type="EMBL" id="MBF4374939.1"/>
    </source>
</evidence>
<proteinExistence type="predicted"/>
<comment type="caution">
    <text evidence="2">The sequence shown here is derived from an EMBL/GenBank/DDBJ whole genome shotgun (WGS) entry which is preliminary data.</text>
</comment>
<reference evidence="2 3" key="1">
    <citation type="journal article" date="2021" name="PeerJ">
        <title>Analysis of 44 Vibrio anguillarum genomes reveals high genetic diversity.</title>
        <authorList>
            <person name="Hansen M.J."/>
            <person name="Dalsgaard I."/>
        </authorList>
    </citation>
    <scope>NUCLEOTIDE SEQUENCE [LARGE SCALE GENOMIC DNA]</scope>
    <source>
        <strain evidence="2 3">040915-1/1B</strain>
    </source>
</reference>
<sequence>MSLINLIEFKSLGDDRGGLVSLEGNNNIPFNIKRVYYIFNTKDGVSRGFHAHKDLQQVAICIKGSCRFLLDDGQQKETVLLDRANVGLYIDSMKWREMHDFSEECVLMVLASHHYDEADYIRDYNEFLQEIRKENA</sequence>
<gene>
    <name evidence="2" type="ORF">EAY46_17880</name>
</gene>
<feature type="domain" description="Sugar 3,4-ketoisomerase QdtA cupin" evidence="1">
    <location>
        <begin position="5"/>
        <end position="131"/>
    </location>
</feature>
<dbReference type="EMBL" id="RDPI01000032">
    <property type="protein sequence ID" value="MBF4374939.1"/>
    <property type="molecule type" value="Genomic_DNA"/>
</dbReference>
<dbReference type="InterPro" id="IPR008894">
    <property type="entry name" value="QdtA_cupin_dom"/>
</dbReference>
<protein>
    <submittedName>
        <fullName evidence="2">WxcM-like domain-containing protein</fullName>
    </submittedName>
</protein>
<dbReference type="Pfam" id="PF05523">
    <property type="entry name" value="FdtA"/>
    <property type="match status" value="1"/>
</dbReference>
<dbReference type="RefSeq" id="WP_170888887.1">
    <property type="nucleotide sequence ID" value="NZ_RDPI01000032.1"/>
</dbReference>
<dbReference type="InterPro" id="IPR011051">
    <property type="entry name" value="RmlC_Cupin_sf"/>
</dbReference>
<dbReference type="Gene3D" id="2.60.120.10">
    <property type="entry name" value="Jelly Rolls"/>
    <property type="match status" value="1"/>
</dbReference>
<evidence type="ECO:0000259" key="1">
    <source>
        <dbReference type="Pfam" id="PF05523"/>
    </source>
</evidence>
<dbReference type="Proteomes" id="UP000726136">
    <property type="component" value="Unassembled WGS sequence"/>
</dbReference>
<dbReference type="CDD" id="cd20292">
    <property type="entry name" value="cupin_QdtA-like"/>
    <property type="match status" value="1"/>
</dbReference>
<keyword evidence="3" id="KW-1185">Reference proteome</keyword>
<evidence type="ECO:0000313" key="3">
    <source>
        <dbReference type="Proteomes" id="UP000726136"/>
    </source>
</evidence>